<accession>A0AAV5W5V7</accession>
<keyword evidence="4" id="KW-1185">Reference proteome</keyword>
<feature type="transmembrane region" description="Helical" evidence="2">
    <location>
        <begin position="68"/>
        <end position="90"/>
    </location>
</feature>
<proteinExistence type="predicted"/>
<organism evidence="3 4">
    <name type="scientific">Pristionchus fissidentatus</name>
    <dbReference type="NCBI Taxonomy" id="1538716"/>
    <lineage>
        <taxon>Eukaryota</taxon>
        <taxon>Metazoa</taxon>
        <taxon>Ecdysozoa</taxon>
        <taxon>Nematoda</taxon>
        <taxon>Chromadorea</taxon>
        <taxon>Rhabditida</taxon>
        <taxon>Rhabditina</taxon>
        <taxon>Diplogasteromorpha</taxon>
        <taxon>Diplogasteroidea</taxon>
        <taxon>Neodiplogasteridae</taxon>
        <taxon>Pristionchus</taxon>
    </lineage>
</organism>
<keyword evidence="2" id="KW-0812">Transmembrane</keyword>
<comment type="caution">
    <text evidence="3">The sequence shown here is derived from an EMBL/GenBank/DDBJ whole genome shotgun (WGS) entry which is preliminary data.</text>
</comment>
<sequence>MRTANKTAIMRTANKTASEADRAVTNVEIKIKETRESLAQETETAKTLKQLHDGAVNKRLGQAGGLGWLYALIAVVVVGIIIAIIAFFLFKRYKKKKNAVVRPRPDPITPSLPETKVSVDAKGNETGSNSKSGGPMDIKASELEVAQAKASTTELLPETTAIDLGAKAPPTKDFSPENHAKMQKAAAEEYEKRMSMLTPEAFRKANRTCFQDKEGRTHFMNGDPTEPARDEP</sequence>
<dbReference type="AlphaFoldDB" id="A0AAV5W5V7"/>
<dbReference type="EMBL" id="BTSY01000005">
    <property type="protein sequence ID" value="GMT27125.1"/>
    <property type="molecule type" value="Genomic_DNA"/>
</dbReference>
<feature type="non-terminal residue" evidence="3">
    <location>
        <position position="232"/>
    </location>
</feature>
<keyword evidence="2" id="KW-1133">Transmembrane helix</keyword>
<protein>
    <submittedName>
        <fullName evidence="3">Uncharacterized protein</fullName>
    </submittedName>
</protein>
<gene>
    <name evidence="3" type="ORF">PFISCL1PPCAC_18422</name>
</gene>
<dbReference type="Proteomes" id="UP001432322">
    <property type="component" value="Unassembled WGS sequence"/>
</dbReference>
<keyword evidence="2" id="KW-0472">Membrane</keyword>
<evidence type="ECO:0000256" key="2">
    <source>
        <dbReference type="SAM" id="Phobius"/>
    </source>
</evidence>
<name>A0AAV5W5V7_9BILA</name>
<evidence type="ECO:0000313" key="4">
    <source>
        <dbReference type="Proteomes" id="UP001432322"/>
    </source>
</evidence>
<evidence type="ECO:0000313" key="3">
    <source>
        <dbReference type="EMBL" id="GMT27125.1"/>
    </source>
</evidence>
<feature type="region of interest" description="Disordered" evidence="1">
    <location>
        <begin position="100"/>
        <end position="136"/>
    </location>
</feature>
<reference evidence="3" key="1">
    <citation type="submission" date="2023-10" db="EMBL/GenBank/DDBJ databases">
        <title>Genome assembly of Pristionchus species.</title>
        <authorList>
            <person name="Yoshida K."/>
            <person name="Sommer R.J."/>
        </authorList>
    </citation>
    <scope>NUCLEOTIDE SEQUENCE</scope>
    <source>
        <strain evidence="3">RS5133</strain>
    </source>
</reference>
<evidence type="ECO:0000256" key="1">
    <source>
        <dbReference type="SAM" id="MobiDB-lite"/>
    </source>
</evidence>
<feature type="region of interest" description="Disordered" evidence="1">
    <location>
        <begin position="209"/>
        <end position="232"/>
    </location>
</feature>